<sequence>MQAKSPNSDLEAASLRTGLAGSGAMCWRRMECRPCRRGLGEKPGVDASPRHCILPGWMPRPWATTDDVRSLAGDELEPSSTDGPRHPLPRLCLCPRFAACIVGGIGGRESTTERHCELRRSPCRIIVRVAQNSTTTPLPLLWLLRKASSRWSSRAFASWGVGECGTLAHPRSLPGFLLHKRILAVSILGRQRLLFERWKLVGGREDPKKRKTNAEDVVTMSPFTTVVDREACPGRGSRRSTCRPFFVSPADATEELCVRKRRASSSSAEVLAGTFLSVDKAGARRLLAFPASSHGAAVCRAKSTISTLSTKPGRGETHAIGGVRAASLPFHQ</sequence>
<keyword evidence="2" id="KW-1185">Reference proteome</keyword>
<evidence type="ECO:0000313" key="1">
    <source>
        <dbReference type="EMBL" id="GAT48116.1"/>
    </source>
</evidence>
<dbReference type="Proteomes" id="UP000815677">
    <property type="component" value="Unassembled WGS sequence"/>
</dbReference>
<reference evidence="1" key="1">
    <citation type="submission" date="2014-09" db="EMBL/GenBank/DDBJ databases">
        <title>Genome sequence of the luminous mushroom Mycena chlorophos for searching fungal bioluminescence genes.</title>
        <authorList>
            <person name="Tanaka Y."/>
            <person name="Kasuga D."/>
            <person name="Oba Y."/>
            <person name="Hase S."/>
            <person name="Sato K."/>
            <person name="Oba Y."/>
            <person name="Sakakibara Y."/>
        </authorList>
    </citation>
    <scope>NUCLEOTIDE SEQUENCE</scope>
</reference>
<dbReference type="EMBL" id="DF844271">
    <property type="protein sequence ID" value="GAT48116.1"/>
    <property type="molecule type" value="Genomic_DNA"/>
</dbReference>
<accession>A0ABQ0LE41</accession>
<proteinExistence type="predicted"/>
<organism evidence="1 2">
    <name type="scientific">Mycena chlorophos</name>
    <name type="common">Agaric fungus</name>
    <name type="synonym">Agaricus chlorophos</name>
    <dbReference type="NCBI Taxonomy" id="658473"/>
    <lineage>
        <taxon>Eukaryota</taxon>
        <taxon>Fungi</taxon>
        <taxon>Dikarya</taxon>
        <taxon>Basidiomycota</taxon>
        <taxon>Agaricomycotina</taxon>
        <taxon>Agaricomycetes</taxon>
        <taxon>Agaricomycetidae</taxon>
        <taxon>Agaricales</taxon>
        <taxon>Marasmiineae</taxon>
        <taxon>Mycenaceae</taxon>
        <taxon>Mycena</taxon>
    </lineage>
</organism>
<protein>
    <submittedName>
        <fullName evidence="1">Uncharacterized protein</fullName>
    </submittedName>
</protein>
<gene>
    <name evidence="1" type="ORF">MCHLO_05549</name>
</gene>
<name>A0ABQ0LE41_MYCCL</name>
<evidence type="ECO:0000313" key="2">
    <source>
        <dbReference type="Proteomes" id="UP000815677"/>
    </source>
</evidence>